<name>A0A0S2KJK9_9BACT</name>
<dbReference type="InterPro" id="IPR010998">
    <property type="entry name" value="Integrase_recombinase_N"/>
</dbReference>
<keyword evidence="4" id="KW-0233">DNA recombination</keyword>
<dbReference type="InterPro" id="IPR002104">
    <property type="entry name" value="Integrase_catalytic"/>
</dbReference>
<dbReference type="Pfam" id="PF02899">
    <property type="entry name" value="Phage_int_SAM_1"/>
    <property type="match status" value="1"/>
</dbReference>
<dbReference type="Gene3D" id="1.10.150.130">
    <property type="match status" value="1"/>
</dbReference>
<keyword evidence="3 5" id="KW-0238">DNA-binding</keyword>
<keyword evidence="2" id="KW-0229">DNA integration</keyword>
<organism evidence="8 10">
    <name type="scientific">Hoylesella enoeca</name>
    <dbReference type="NCBI Taxonomy" id="76123"/>
    <lineage>
        <taxon>Bacteria</taxon>
        <taxon>Pseudomonadati</taxon>
        <taxon>Bacteroidota</taxon>
        <taxon>Bacteroidia</taxon>
        <taxon>Bacteroidales</taxon>
        <taxon>Prevotellaceae</taxon>
        <taxon>Hoylesella</taxon>
    </lineage>
</organism>
<dbReference type="SUPFAM" id="SSF56349">
    <property type="entry name" value="DNA breaking-rejoining enzymes"/>
    <property type="match status" value="1"/>
</dbReference>
<dbReference type="PROSITE" id="PS51898">
    <property type="entry name" value="TYR_RECOMBINASE"/>
    <property type="match status" value="1"/>
</dbReference>
<sequence>MEKETDFARHLTIFLSDYLMKERGVSHHTLRSYAYTFDLMLDYMLEVEKIPAERIELKHLTRDCTTGFLDWLQTERKCTDNTRNARLAAIHAFCKYLQYEDVKRIGCWQQIMTIKAKHKASGPISSLSIEAMKTLLAEIPTDTMQGRRHLAILSLLYESGARVQELINLTPTDLSLEPPAYVTLFGKGRKKRVVPLQKRLVSIMKLYLSEHKLDLPGRERRYLFYNNRGAKLSNSGIAHIITLYANDVRVKHPGFLPDKISPHSFRHSKAMHLLQAGVNLVYIRDILGHASIKTTEIYARADSKQKRDALEKAYADITPERPEKGEWETKPHIKNWLKQFTRK</sequence>
<evidence type="ECO:0000313" key="9">
    <source>
        <dbReference type="EMBL" id="ALO48617.1"/>
    </source>
</evidence>
<dbReference type="PROSITE" id="PS51900">
    <property type="entry name" value="CB"/>
    <property type="match status" value="1"/>
</dbReference>
<reference evidence="8" key="1">
    <citation type="submission" date="2015-11" db="EMBL/GenBank/DDBJ databases">
        <authorList>
            <person name="Zhang Y."/>
            <person name="Guo Z."/>
        </authorList>
    </citation>
    <scope>NUCLEOTIDE SEQUENCE [LARGE SCALE GENOMIC DNA]</scope>
    <source>
        <strain evidence="8">F0113</strain>
    </source>
</reference>
<dbReference type="Pfam" id="PF00589">
    <property type="entry name" value="Phage_integrase"/>
    <property type="match status" value="1"/>
</dbReference>
<dbReference type="KEGG" id="peo:AS203_03545"/>
<keyword evidence="1" id="KW-0159">Chromosome partition</keyword>
<feature type="domain" description="Core-binding (CB)" evidence="7">
    <location>
        <begin position="5"/>
        <end position="98"/>
    </location>
</feature>
<dbReference type="InterPro" id="IPR013762">
    <property type="entry name" value="Integrase-like_cat_sf"/>
</dbReference>
<dbReference type="InterPro" id="IPR044068">
    <property type="entry name" value="CB"/>
</dbReference>
<evidence type="ECO:0000256" key="2">
    <source>
        <dbReference type="ARBA" id="ARBA00022908"/>
    </source>
</evidence>
<proteinExistence type="predicted"/>
<evidence type="ECO:0000256" key="1">
    <source>
        <dbReference type="ARBA" id="ARBA00022829"/>
    </source>
</evidence>
<dbReference type="AlphaFoldDB" id="A0A0S2KJK9"/>
<dbReference type="KEGG" id="peo:AS203_05595"/>
<dbReference type="OrthoDB" id="107900at2"/>
<accession>A0A0S2KJK9</accession>
<gene>
    <name evidence="8" type="ORF">AS203_03545</name>
    <name evidence="9" type="ORF">AS203_05595</name>
</gene>
<evidence type="ECO:0000313" key="8">
    <source>
        <dbReference type="EMBL" id="ALO48270.1"/>
    </source>
</evidence>
<feature type="domain" description="Tyr recombinase" evidence="6">
    <location>
        <begin position="122"/>
        <end position="311"/>
    </location>
</feature>
<evidence type="ECO:0000313" key="10">
    <source>
        <dbReference type="Proteomes" id="UP000056252"/>
    </source>
</evidence>
<evidence type="ECO:0000259" key="7">
    <source>
        <dbReference type="PROSITE" id="PS51900"/>
    </source>
</evidence>
<protein>
    <submittedName>
        <fullName evidence="8">Integrase</fullName>
    </submittedName>
</protein>
<evidence type="ECO:0000259" key="6">
    <source>
        <dbReference type="PROSITE" id="PS51898"/>
    </source>
</evidence>
<evidence type="ECO:0000256" key="5">
    <source>
        <dbReference type="PROSITE-ProRule" id="PRU01248"/>
    </source>
</evidence>
<dbReference type="InterPro" id="IPR004107">
    <property type="entry name" value="Integrase_SAM-like_N"/>
</dbReference>
<dbReference type="GO" id="GO:0007059">
    <property type="term" value="P:chromosome segregation"/>
    <property type="evidence" value="ECO:0007669"/>
    <property type="project" value="UniProtKB-KW"/>
</dbReference>
<keyword evidence="10" id="KW-1185">Reference proteome</keyword>
<dbReference type="RefSeq" id="WP_060544194.1">
    <property type="nucleotide sequence ID" value="NZ_CP013195.1"/>
</dbReference>
<dbReference type="EMBL" id="CP013195">
    <property type="protein sequence ID" value="ALO48617.1"/>
    <property type="molecule type" value="Genomic_DNA"/>
</dbReference>
<evidence type="ECO:0000256" key="4">
    <source>
        <dbReference type="ARBA" id="ARBA00023172"/>
    </source>
</evidence>
<dbReference type="PANTHER" id="PTHR30349">
    <property type="entry name" value="PHAGE INTEGRASE-RELATED"/>
    <property type="match status" value="1"/>
</dbReference>
<dbReference type="Gene3D" id="1.10.443.10">
    <property type="entry name" value="Intergrase catalytic core"/>
    <property type="match status" value="1"/>
</dbReference>
<dbReference type="Proteomes" id="UP000056252">
    <property type="component" value="Chromosome"/>
</dbReference>
<dbReference type="GO" id="GO:0015074">
    <property type="term" value="P:DNA integration"/>
    <property type="evidence" value="ECO:0007669"/>
    <property type="project" value="UniProtKB-KW"/>
</dbReference>
<evidence type="ECO:0000256" key="3">
    <source>
        <dbReference type="ARBA" id="ARBA00023125"/>
    </source>
</evidence>
<dbReference type="PANTHER" id="PTHR30349:SF81">
    <property type="entry name" value="TYROSINE RECOMBINASE XERC"/>
    <property type="match status" value="1"/>
</dbReference>
<dbReference type="InterPro" id="IPR050090">
    <property type="entry name" value="Tyrosine_recombinase_XerCD"/>
</dbReference>
<dbReference type="InterPro" id="IPR011010">
    <property type="entry name" value="DNA_brk_join_enz"/>
</dbReference>
<dbReference type="STRING" id="76123.AS203_03545"/>
<reference evidence="10" key="2">
    <citation type="submission" date="2015-11" db="EMBL/GenBank/DDBJ databases">
        <authorList>
            <person name="Holder M.E."/>
            <person name="Ajami N.J."/>
            <person name="Petrosino J.F."/>
        </authorList>
    </citation>
    <scope>NUCLEOTIDE SEQUENCE [LARGE SCALE GENOMIC DNA]</scope>
    <source>
        <strain evidence="10">F0113</strain>
    </source>
</reference>
<dbReference type="GO" id="GO:0003677">
    <property type="term" value="F:DNA binding"/>
    <property type="evidence" value="ECO:0007669"/>
    <property type="project" value="UniProtKB-UniRule"/>
</dbReference>
<dbReference type="GO" id="GO:0006310">
    <property type="term" value="P:DNA recombination"/>
    <property type="evidence" value="ECO:0007669"/>
    <property type="project" value="UniProtKB-KW"/>
</dbReference>
<dbReference type="eggNOG" id="COG4974">
    <property type="taxonomic scope" value="Bacteria"/>
</dbReference>
<dbReference type="EMBL" id="CP013195">
    <property type="protein sequence ID" value="ALO48270.1"/>
    <property type="molecule type" value="Genomic_DNA"/>
</dbReference>